<protein>
    <submittedName>
        <fullName evidence="6">DeoR family transcriptional regulator</fullName>
    </submittedName>
</protein>
<accession>A0A4R1K176</accession>
<name>A0A4R1K176_9GAMM</name>
<dbReference type="PROSITE" id="PS51000">
    <property type="entry name" value="HTH_DEOR_2"/>
    <property type="match status" value="1"/>
</dbReference>
<keyword evidence="2" id="KW-0805">Transcription regulation</keyword>
<dbReference type="Pfam" id="PF08220">
    <property type="entry name" value="HTH_DeoR"/>
    <property type="match status" value="1"/>
</dbReference>
<evidence type="ECO:0000256" key="4">
    <source>
        <dbReference type="ARBA" id="ARBA00023163"/>
    </source>
</evidence>
<dbReference type="InterPro" id="IPR036388">
    <property type="entry name" value="WH-like_DNA-bd_sf"/>
</dbReference>
<reference evidence="6 7" key="1">
    <citation type="submission" date="2019-03" db="EMBL/GenBank/DDBJ databases">
        <title>Genomic Encyclopedia of Type Strains, Phase IV (KMG-IV): sequencing the most valuable type-strain genomes for metagenomic binning, comparative biology and taxonomic classification.</title>
        <authorList>
            <person name="Goeker M."/>
        </authorList>
    </citation>
    <scope>NUCLEOTIDE SEQUENCE [LARGE SCALE GENOMIC DNA]</scope>
    <source>
        <strain evidence="6 7">DSM 18577</strain>
    </source>
</reference>
<dbReference type="Gene3D" id="1.10.10.10">
    <property type="entry name" value="Winged helix-like DNA-binding domain superfamily/Winged helix DNA-binding domain"/>
    <property type="match status" value="1"/>
</dbReference>
<dbReference type="PROSITE" id="PS00894">
    <property type="entry name" value="HTH_DEOR_1"/>
    <property type="match status" value="1"/>
</dbReference>
<dbReference type="EMBL" id="SMGD01000012">
    <property type="protein sequence ID" value="TCK57746.1"/>
    <property type="molecule type" value="Genomic_DNA"/>
</dbReference>
<dbReference type="SMART" id="SM00420">
    <property type="entry name" value="HTH_DEOR"/>
    <property type="match status" value="1"/>
</dbReference>
<dbReference type="GO" id="GO:0003700">
    <property type="term" value="F:DNA-binding transcription factor activity"/>
    <property type="evidence" value="ECO:0007669"/>
    <property type="project" value="InterPro"/>
</dbReference>
<dbReference type="PANTHER" id="PTHR30363">
    <property type="entry name" value="HTH-TYPE TRANSCRIPTIONAL REGULATOR SRLR-RELATED"/>
    <property type="match status" value="1"/>
</dbReference>
<comment type="caution">
    <text evidence="6">The sequence shown here is derived from an EMBL/GenBank/DDBJ whole genome shotgun (WGS) entry which is preliminary data.</text>
</comment>
<dbReference type="InterPro" id="IPR001034">
    <property type="entry name" value="DeoR_HTH"/>
</dbReference>
<evidence type="ECO:0000256" key="2">
    <source>
        <dbReference type="ARBA" id="ARBA00023015"/>
    </source>
</evidence>
<evidence type="ECO:0000256" key="1">
    <source>
        <dbReference type="ARBA" id="ARBA00022491"/>
    </source>
</evidence>
<dbReference type="SUPFAM" id="SSF46785">
    <property type="entry name" value="Winged helix' DNA-binding domain"/>
    <property type="match status" value="1"/>
</dbReference>
<dbReference type="InterPro" id="IPR036390">
    <property type="entry name" value="WH_DNA-bd_sf"/>
</dbReference>
<feature type="domain" description="HTH deoR-type" evidence="5">
    <location>
        <begin position="3"/>
        <end position="58"/>
    </location>
</feature>
<dbReference type="GO" id="GO:0003677">
    <property type="term" value="F:DNA binding"/>
    <property type="evidence" value="ECO:0007669"/>
    <property type="project" value="UniProtKB-KW"/>
</dbReference>
<evidence type="ECO:0000313" key="6">
    <source>
        <dbReference type="EMBL" id="TCK57746.1"/>
    </source>
</evidence>
<dbReference type="OrthoDB" id="9814815at2"/>
<dbReference type="PANTHER" id="PTHR30363:SF4">
    <property type="entry name" value="GLYCEROL-3-PHOSPHATE REGULON REPRESSOR"/>
    <property type="match status" value="1"/>
</dbReference>
<dbReference type="InterPro" id="IPR037171">
    <property type="entry name" value="NagB/RpiA_transferase-like"/>
</dbReference>
<keyword evidence="1" id="KW-0678">Repressor</keyword>
<dbReference type="NCBIfam" id="NF008154">
    <property type="entry name" value="PRK10906.1"/>
    <property type="match status" value="1"/>
</dbReference>
<evidence type="ECO:0000256" key="3">
    <source>
        <dbReference type="ARBA" id="ARBA00023125"/>
    </source>
</evidence>
<dbReference type="InterPro" id="IPR014036">
    <property type="entry name" value="DeoR-like_C"/>
</dbReference>
<dbReference type="AlphaFoldDB" id="A0A4R1K176"/>
<keyword evidence="7" id="KW-1185">Reference proteome</keyword>
<dbReference type="Pfam" id="PF00455">
    <property type="entry name" value="DeoRC"/>
    <property type="match status" value="1"/>
</dbReference>
<keyword evidence="3" id="KW-0238">DNA-binding</keyword>
<sequence length="252" mass="27921">MKQLERHSQIIKHLGEHGFLSTEELVNYFGVSSQTIRRDLNDLAAQHRIQRHHGGASLQTSTENDPYPNRKMAYLQAKNRIAQAIAEQIPHGASLFIDIGTTAEAVAQALLEHKGLRIVTNNINVASTLLKNEDCMVILAGGEVRHRDGGIIGEATRDFIQQFRMDYGILGISGIDEDGSLLDFDYHEVRVKQTIIANARHTFLAADASKFGRNAMVNMGNITQIGALYTDAEPPKKISELLKASHIECHLC</sequence>
<dbReference type="Gene3D" id="3.30.750.70">
    <property type="entry name" value="4-hydroxybutyrate coenzyme like domains"/>
    <property type="match status" value="1"/>
</dbReference>
<dbReference type="RefSeq" id="WP_131912293.1">
    <property type="nucleotide sequence ID" value="NZ_OU594967.1"/>
</dbReference>
<dbReference type="Proteomes" id="UP000295565">
    <property type="component" value="Unassembled WGS sequence"/>
</dbReference>
<dbReference type="SUPFAM" id="SSF100950">
    <property type="entry name" value="NagB/RpiA/CoA transferase-like"/>
    <property type="match status" value="1"/>
</dbReference>
<dbReference type="PRINTS" id="PR00037">
    <property type="entry name" value="HTHLACR"/>
</dbReference>
<evidence type="ECO:0000313" key="7">
    <source>
        <dbReference type="Proteomes" id="UP000295565"/>
    </source>
</evidence>
<evidence type="ECO:0000259" key="5">
    <source>
        <dbReference type="PROSITE" id="PS51000"/>
    </source>
</evidence>
<keyword evidence="4" id="KW-0804">Transcription</keyword>
<proteinExistence type="predicted"/>
<dbReference type="SMART" id="SM01134">
    <property type="entry name" value="DeoRC"/>
    <property type="match status" value="1"/>
</dbReference>
<gene>
    <name evidence="6" type="ORF">EV690_1440</name>
</gene>
<dbReference type="InterPro" id="IPR018356">
    <property type="entry name" value="Tscrpt_reg_HTH_DeoR_CS"/>
</dbReference>
<organism evidence="6 7">
    <name type="scientific">Celerinatantimonas diazotrophica</name>
    <dbReference type="NCBI Taxonomy" id="412034"/>
    <lineage>
        <taxon>Bacteria</taxon>
        <taxon>Pseudomonadati</taxon>
        <taxon>Pseudomonadota</taxon>
        <taxon>Gammaproteobacteria</taxon>
        <taxon>Celerinatantimonadaceae</taxon>
        <taxon>Celerinatantimonas</taxon>
    </lineage>
</organism>
<dbReference type="InterPro" id="IPR050313">
    <property type="entry name" value="Carb_Metab_HTH_regulators"/>
</dbReference>